<dbReference type="RefSeq" id="WP_173222526.1">
    <property type="nucleotide sequence ID" value="NZ_CP048104.1"/>
</dbReference>
<dbReference type="AlphaFoldDB" id="A0A7D3Y0P4"/>
<dbReference type="GO" id="GO:0006364">
    <property type="term" value="P:rRNA processing"/>
    <property type="evidence" value="ECO:0007669"/>
    <property type="project" value="UniProtKB-UniRule"/>
</dbReference>
<dbReference type="NCBIfam" id="TIGR02273">
    <property type="entry name" value="16S_RimM"/>
    <property type="match status" value="1"/>
</dbReference>
<dbReference type="InterPro" id="IPR011033">
    <property type="entry name" value="PRC_barrel-like_sf"/>
</dbReference>
<evidence type="ECO:0000313" key="9">
    <source>
        <dbReference type="Proteomes" id="UP000503088"/>
    </source>
</evidence>
<name>A0A7D3Y0P4_9BACL</name>
<dbReference type="Gene3D" id="2.30.30.240">
    <property type="entry name" value="PRC-barrel domain"/>
    <property type="match status" value="1"/>
</dbReference>
<evidence type="ECO:0000256" key="4">
    <source>
        <dbReference type="ARBA" id="ARBA00023186"/>
    </source>
</evidence>
<dbReference type="GO" id="GO:0042274">
    <property type="term" value="P:ribosomal small subunit biogenesis"/>
    <property type="evidence" value="ECO:0007669"/>
    <property type="project" value="UniProtKB-UniRule"/>
</dbReference>
<dbReference type="InterPro" id="IPR009000">
    <property type="entry name" value="Transl_B-barrel_sf"/>
</dbReference>
<dbReference type="PANTHER" id="PTHR33692">
    <property type="entry name" value="RIBOSOME MATURATION FACTOR RIMM"/>
    <property type="match status" value="1"/>
</dbReference>
<keyword evidence="3 5" id="KW-0698">rRNA processing</keyword>
<dbReference type="InterPro" id="IPR011961">
    <property type="entry name" value="RimM"/>
</dbReference>
<comment type="similarity">
    <text evidence="5">Belongs to the RimM family.</text>
</comment>
<proteinExistence type="inferred from homology"/>
<dbReference type="Proteomes" id="UP000503088">
    <property type="component" value="Chromosome"/>
</dbReference>
<dbReference type="PANTHER" id="PTHR33692:SF1">
    <property type="entry name" value="RIBOSOME MATURATION FACTOR RIMM"/>
    <property type="match status" value="1"/>
</dbReference>
<dbReference type="GO" id="GO:0005737">
    <property type="term" value="C:cytoplasm"/>
    <property type="evidence" value="ECO:0007669"/>
    <property type="project" value="UniProtKB-SubCell"/>
</dbReference>
<evidence type="ECO:0000256" key="3">
    <source>
        <dbReference type="ARBA" id="ARBA00022552"/>
    </source>
</evidence>
<evidence type="ECO:0000256" key="5">
    <source>
        <dbReference type="HAMAP-Rule" id="MF_00014"/>
    </source>
</evidence>
<dbReference type="SUPFAM" id="SSF50447">
    <property type="entry name" value="Translation proteins"/>
    <property type="match status" value="1"/>
</dbReference>
<sequence length="174" mass="19611">MNRPDWLTVGYIAGTHGIRGEVRIIPRTDYPEVRFASGAKVYLSVEGQDPMMPLTVEKARPHKQGLLIRFREWTDINQAESHKGGTLVVNQSEGMALDEEDAFYLYEIIGCRVRTTEGREVGVVTDVLQPGANDVWVVKQPKGKELLLPYIDEVVKEVDVSARCVVIQWMEGLE</sequence>
<comment type="function">
    <text evidence="5">An accessory protein needed during the final step in the assembly of 30S ribosomal subunit, possibly for assembly of the head region. Essential for efficient processing of 16S rRNA. May be needed both before and after RbfA during the maturation of 16S rRNA. It has affinity for free ribosomal 30S subunits but not for 70S ribosomes.</text>
</comment>
<dbReference type="InterPro" id="IPR056792">
    <property type="entry name" value="PRC_RimM"/>
</dbReference>
<protein>
    <recommendedName>
        <fullName evidence="5">Ribosome maturation factor RimM</fullName>
    </recommendedName>
</protein>
<dbReference type="GO" id="GO:0005840">
    <property type="term" value="C:ribosome"/>
    <property type="evidence" value="ECO:0007669"/>
    <property type="project" value="InterPro"/>
</dbReference>
<organism evidence="8 9">
    <name type="scientific">Kroppenstedtia pulmonis</name>
    <dbReference type="NCBI Taxonomy" id="1380685"/>
    <lineage>
        <taxon>Bacteria</taxon>
        <taxon>Bacillati</taxon>
        <taxon>Bacillota</taxon>
        <taxon>Bacilli</taxon>
        <taxon>Bacillales</taxon>
        <taxon>Thermoactinomycetaceae</taxon>
        <taxon>Kroppenstedtia</taxon>
    </lineage>
</organism>
<dbReference type="InterPro" id="IPR002676">
    <property type="entry name" value="RimM_N"/>
</dbReference>
<keyword evidence="1 5" id="KW-0963">Cytoplasm</keyword>
<dbReference type="Pfam" id="PF01782">
    <property type="entry name" value="RimM"/>
    <property type="match status" value="1"/>
</dbReference>
<evidence type="ECO:0000256" key="1">
    <source>
        <dbReference type="ARBA" id="ARBA00022490"/>
    </source>
</evidence>
<keyword evidence="2 5" id="KW-0690">Ribosome biogenesis</keyword>
<dbReference type="HAMAP" id="MF_00014">
    <property type="entry name" value="Ribosome_mat_RimM"/>
    <property type="match status" value="1"/>
</dbReference>
<evidence type="ECO:0000256" key="2">
    <source>
        <dbReference type="ARBA" id="ARBA00022517"/>
    </source>
</evidence>
<dbReference type="InterPro" id="IPR036976">
    <property type="entry name" value="RimM_N_sf"/>
</dbReference>
<dbReference type="SUPFAM" id="SSF50346">
    <property type="entry name" value="PRC-barrel domain"/>
    <property type="match status" value="1"/>
</dbReference>
<evidence type="ECO:0000259" key="7">
    <source>
        <dbReference type="Pfam" id="PF24986"/>
    </source>
</evidence>
<reference evidence="8 9" key="1">
    <citation type="submission" date="2020-01" db="EMBL/GenBank/DDBJ databases">
        <authorList>
            <person name="Gulvik C.A."/>
            <person name="Batra D.G."/>
        </authorList>
    </citation>
    <scope>NUCLEOTIDE SEQUENCE [LARGE SCALE GENOMIC DNA]</scope>
    <source>
        <strain evidence="8 9">W9323</strain>
    </source>
</reference>
<keyword evidence="9" id="KW-1185">Reference proteome</keyword>
<dbReference type="Pfam" id="PF24986">
    <property type="entry name" value="PRC_RimM"/>
    <property type="match status" value="1"/>
</dbReference>
<gene>
    <name evidence="5 8" type="primary">rimM</name>
    <name evidence="8" type="ORF">GXN76_09220</name>
</gene>
<dbReference type="GO" id="GO:0043022">
    <property type="term" value="F:ribosome binding"/>
    <property type="evidence" value="ECO:0007669"/>
    <property type="project" value="InterPro"/>
</dbReference>
<comment type="subcellular location">
    <subcellularLocation>
        <location evidence="5">Cytoplasm</location>
    </subcellularLocation>
</comment>
<dbReference type="EMBL" id="CP048104">
    <property type="protein sequence ID" value="QKG84640.1"/>
    <property type="molecule type" value="Genomic_DNA"/>
</dbReference>
<feature type="domain" description="Ribosome maturation factor RimM PRC barrel" evidence="7">
    <location>
        <begin position="107"/>
        <end position="173"/>
    </location>
</feature>
<evidence type="ECO:0000313" key="8">
    <source>
        <dbReference type="EMBL" id="QKG84640.1"/>
    </source>
</evidence>
<dbReference type="Gene3D" id="2.40.30.60">
    <property type="entry name" value="RimM"/>
    <property type="match status" value="1"/>
</dbReference>
<keyword evidence="4 5" id="KW-0143">Chaperone</keyword>
<evidence type="ECO:0000259" key="6">
    <source>
        <dbReference type="Pfam" id="PF01782"/>
    </source>
</evidence>
<comment type="domain">
    <text evidence="5">The PRC barrel domain binds ribosomal protein uS19.</text>
</comment>
<comment type="subunit">
    <text evidence="5">Binds ribosomal protein uS19.</text>
</comment>
<dbReference type="KEGG" id="kpul:GXN76_09220"/>
<accession>A0A7D3Y0P4</accession>
<feature type="domain" description="RimM N-terminal" evidence="6">
    <location>
        <begin position="8"/>
        <end position="92"/>
    </location>
</feature>